<comment type="similarity">
    <text evidence="2">Belongs to the attacin/sarcotoxin-2 family.</text>
</comment>
<dbReference type="GO" id="GO:0005576">
    <property type="term" value="C:extracellular region"/>
    <property type="evidence" value="ECO:0007669"/>
    <property type="project" value="UniProtKB-SubCell"/>
</dbReference>
<dbReference type="InterPro" id="IPR005521">
    <property type="entry name" value="Attacin_C"/>
</dbReference>
<comment type="subcellular location">
    <subcellularLocation>
        <location evidence="1">Secreted</location>
    </subcellularLocation>
</comment>
<name>A0AAW1TQU9_9CUCU</name>
<evidence type="ECO:0000256" key="5">
    <source>
        <dbReference type="ARBA" id="ARBA00022588"/>
    </source>
</evidence>
<evidence type="ECO:0000256" key="4">
    <source>
        <dbReference type="ARBA" id="ARBA00022529"/>
    </source>
</evidence>
<keyword evidence="8" id="KW-0732">Signal</keyword>
<dbReference type="GO" id="GO:0045087">
    <property type="term" value="P:innate immune response"/>
    <property type="evidence" value="ECO:0007669"/>
    <property type="project" value="UniProtKB-KW"/>
</dbReference>
<evidence type="ECO:0000256" key="6">
    <source>
        <dbReference type="ARBA" id="ARBA00022859"/>
    </source>
</evidence>
<dbReference type="Pfam" id="PF03769">
    <property type="entry name" value="Attacin_C"/>
    <property type="match status" value="1"/>
</dbReference>
<keyword evidence="5" id="KW-0399">Innate immunity</keyword>
<evidence type="ECO:0000256" key="3">
    <source>
        <dbReference type="ARBA" id="ARBA00022525"/>
    </source>
</evidence>
<evidence type="ECO:0000256" key="1">
    <source>
        <dbReference type="ARBA" id="ARBA00004613"/>
    </source>
</evidence>
<dbReference type="GO" id="GO:0042742">
    <property type="term" value="P:defense response to bacterium"/>
    <property type="evidence" value="ECO:0007669"/>
    <property type="project" value="UniProtKB-KW"/>
</dbReference>
<keyword evidence="11" id="KW-1185">Reference proteome</keyword>
<feature type="domain" description="Attacin C-terminal" evidence="9">
    <location>
        <begin position="52"/>
        <end position="165"/>
    </location>
</feature>
<evidence type="ECO:0000313" key="10">
    <source>
        <dbReference type="EMBL" id="KAK9870783.1"/>
    </source>
</evidence>
<proteinExistence type="inferred from homology"/>
<keyword evidence="4" id="KW-0929">Antimicrobial</keyword>
<protein>
    <recommendedName>
        <fullName evidence="9">Attacin C-terminal domain-containing protein</fullName>
    </recommendedName>
</protein>
<evidence type="ECO:0000259" key="9">
    <source>
        <dbReference type="Pfam" id="PF03769"/>
    </source>
</evidence>
<accession>A0AAW1TQU9</accession>
<gene>
    <name evidence="10" type="ORF">WA026_009743</name>
</gene>
<evidence type="ECO:0000256" key="2">
    <source>
        <dbReference type="ARBA" id="ARBA00007550"/>
    </source>
</evidence>
<evidence type="ECO:0000313" key="11">
    <source>
        <dbReference type="Proteomes" id="UP001431783"/>
    </source>
</evidence>
<reference evidence="10 11" key="1">
    <citation type="submission" date="2023-03" db="EMBL/GenBank/DDBJ databases">
        <title>Genome insight into feeding habits of ladybird beetles.</title>
        <authorList>
            <person name="Li H.-S."/>
            <person name="Huang Y.-H."/>
            <person name="Pang H."/>
        </authorList>
    </citation>
    <scope>NUCLEOTIDE SEQUENCE [LARGE SCALE GENOMIC DNA]</scope>
    <source>
        <strain evidence="10">SYSU_2023b</strain>
        <tissue evidence="10">Whole body</tissue>
    </source>
</reference>
<dbReference type="AlphaFoldDB" id="A0AAW1TQU9"/>
<feature type="signal peptide" evidence="8">
    <location>
        <begin position="1"/>
        <end position="17"/>
    </location>
</feature>
<evidence type="ECO:0000256" key="8">
    <source>
        <dbReference type="SAM" id="SignalP"/>
    </source>
</evidence>
<keyword evidence="7" id="KW-0044">Antibiotic</keyword>
<keyword evidence="3" id="KW-0964">Secreted</keyword>
<sequence length="166" mass="17690">MKFVIAVFALFFVYVQTYEIAANEFGEHYLMVPLPLIRHRRQTSVDISRGGGGTQVTAGHQGTIFRNDNHHVTGGGFISKQFHSTGPTTVGGNVGYQHIPSGSGINLGASNTRGFGTAVSATGNANIWSSGNSRLDLTGSYGRHFGGAWGTGPPDYEVALTFNKKI</sequence>
<comment type="caution">
    <text evidence="10">The sequence shown here is derived from an EMBL/GenBank/DDBJ whole genome shotgun (WGS) entry which is preliminary data.</text>
</comment>
<feature type="chain" id="PRO_5043968412" description="Attacin C-terminal domain-containing protein" evidence="8">
    <location>
        <begin position="18"/>
        <end position="166"/>
    </location>
</feature>
<keyword evidence="6" id="KW-0391">Immunity</keyword>
<evidence type="ECO:0000256" key="7">
    <source>
        <dbReference type="ARBA" id="ARBA00023022"/>
    </source>
</evidence>
<organism evidence="10 11">
    <name type="scientific">Henosepilachna vigintioctopunctata</name>
    <dbReference type="NCBI Taxonomy" id="420089"/>
    <lineage>
        <taxon>Eukaryota</taxon>
        <taxon>Metazoa</taxon>
        <taxon>Ecdysozoa</taxon>
        <taxon>Arthropoda</taxon>
        <taxon>Hexapoda</taxon>
        <taxon>Insecta</taxon>
        <taxon>Pterygota</taxon>
        <taxon>Neoptera</taxon>
        <taxon>Endopterygota</taxon>
        <taxon>Coleoptera</taxon>
        <taxon>Polyphaga</taxon>
        <taxon>Cucujiformia</taxon>
        <taxon>Coccinelloidea</taxon>
        <taxon>Coccinellidae</taxon>
        <taxon>Epilachninae</taxon>
        <taxon>Epilachnini</taxon>
        <taxon>Henosepilachna</taxon>
    </lineage>
</organism>
<dbReference type="EMBL" id="JARQZJ010000004">
    <property type="protein sequence ID" value="KAK9870783.1"/>
    <property type="molecule type" value="Genomic_DNA"/>
</dbReference>
<dbReference type="Proteomes" id="UP001431783">
    <property type="component" value="Unassembled WGS sequence"/>
</dbReference>